<accession>A0ABV8TVL9</accession>
<sequence length="90" mass="9866">MRERISAELAASAVPIGIIAHCHLGEDFQVHTITPALDDIIAHYRRGEPLPDGLERARAWTRTASYLAVEVYEDGVLCIRPDGTVIKAEG</sequence>
<reference evidence="2" key="1">
    <citation type="journal article" date="2019" name="Int. J. Syst. Evol. Microbiol.">
        <title>The Global Catalogue of Microorganisms (GCM) 10K type strain sequencing project: providing services to taxonomists for standard genome sequencing and annotation.</title>
        <authorList>
            <consortium name="The Broad Institute Genomics Platform"/>
            <consortium name="The Broad Institute Genome Sequencing Center for Infectious Disease"/>
            <person name="Wu L."/>
            <person name="Ma J."/>
        </authorList>
    </citation>
    <scope>NUCLEOTIDE SEQUENCE [LARGE SCALE GENOMIC DNA]</scope>
    <source>
        <strain evidence="2">IBRC-M 10908</strain>
    </source>
</reference>
<gene>
    <name evidence="1" type="ORF">ACFPET_04815</name>
</gene>
<protein>
    <recommendedName>
        <fullName evidence="3">Halobacterial output domain-containing protein</fullName>
    </recommendedName>
</protein>
<keyword evidence="2" id="KW-1185">Reference proteome</keyword>
<dbReference type="Proteomes" id="UP001595823">
    <property type="component" value="Unassembled WGS sequence"/>
</dbReference>
<organism evidence="1 2">
    <name type="scientific">Salininema proteolyticum</name>
    <dbReference type="NCBI Taxonomy" id="1607685"/>
    <lineage>
        <taxon>Bacteria</taxon>
        <taxon>Bacillati</taxon>
        <taxon>Actinomycetota</taxon>
        <taxon>Actinomycetes</taxon>
        <taxon>Glycomycetales</taxon>
        <taxon>Glycomycetaceae</taxon>
        <taxon>Salininema</taxon>
    </lineage>
</organism>
<comment type="caution">
    <text evidence="1">The sequence shown here is derived from an EMBL/GenBank/DDBJ whole genome shotgun (WGS) entry which is preliminary data.</text>
</comment>
<name>A0ABV8TVL9_9ACTN</name>
<evidence type="ECO:0000313" key="2">
    <source>
        <dbReference type="Proteomes" id="UP001595823"/>
    </source>
</evidence>
<dbReference type="EMBL" id="JBHSDK010000007">
    <property type="protein sequence ID" value="MFC4334517.1"/>
    <property type="molecule type" value="Genomic_DNA"/>
</dbReference>
<evidence type="ECO:0000313" key="1">
    <source>
        <dbReference type="EMBL" id="MFC4334517.1"/>
    </source>
</evidence>
<dbReference type="RefSeq" id="WP_380618296.1">
    <property type="nucleotide sequence ID" value="NZ_JBHSDK010000007.1"/>
</dbReference>
<evidence type="ECO:0008006" key="3">
    <source>
        <dbReference type="Google" id="ProtNLM"/>
    </source>
</evidence>
<proteinExistence type="predicted"/>